<dbReference type="PROSITE" id="PS51257">
    <property type="entry name" value="PROKAR_LIPOPROTEIN"/>
    <property type="match status" value="1"/>
</dbReference>
<feature type="signal peptide" evidence="1">
    <location>
        <begin position="1"/>
        <end position="26"/>
    </location>
</feature>
<proteinExistence type="predicted"/>
<sequence>MKKAWIWLLPALLALAGCGTVSPALRAEAARVVAAEQPREVECDRADACAQPSPLLAQVVADGPSRHRALILDEGQDALLARIHMIRAARHRIDLQTYIYDEDDSARLILRELVAAARRGVKVRMLIDQLSAMKRARTLAALAGVHANLEVRLYNPVFGRGIMSPTDYVTATFCCFRRLNQRMHGKLLLVDDQLGLTGGRNYQDDYFDWDSTYDFRDRDLLVSGPVIAEMRANFEAFWVSPRSVTLADLADVARVLKAEGVPELSKRAYRHPERARLMQAAANDQALLRARLLAPSRLVAAVEFVADLPQKHRRDAAERRAQVAPSSDVLYRLVESAREEVLLQTPYLVLSKPARALFTAMRRRPEPPRVVISTNSLAATDAFMVYALSHKYKRRYLRRFGFEIYEYKPFPEDAPIDLFATRALAPAVEAALAPFGEAPPQTRREPADAREYNVRRRFLFGSSGTPVPLKRAGLRIGLHAKSMVVDEGIGVIGTHNFDPRGDNYNTESAVIIHDAAFARELAESIRRDIAPANSWTIAPREKFPILPGLGYSLLKVSEHLPVFDLMPLRYATSYQFMPGPDCPRPLRPYDPAFYRCYRAVGDFPEVNIGPKWLGTRILTAFGAGLAPIL</sequence>
<dbReference type="OrthoDB" id="9814092at2"/>
<evidence type="ECO:0000259" key="2">
    <source>
        <dbReference type="PROSITE" id="PS50035"/>
    </source>
</evidence>
<dbReference type="Pfam" id="PF13091">
    <property type="entry name" value="PLDc_2"/>
    <property type="match status" value="2"/>
</dbReference>
<evidence type="ECO:0000256" key="1">
    <source>
        <dbReference type="SAM" id="SignalP"/>
    </source>
</evidence>
<dbReference type="CDD" id="cd09111">
    <property type="entry name" value="PLDc_ymdC_like_1"/>
    <property type="match status" value="1"/>
</dbReference>
<feature type="domain" description="PLD phosphodiesterase" evidence="2">
    <location>
        <begin position="474"/>
        <end position="501"/>
    </location>
</feature>
<protein>
    <submittedName>
        <fullName evidence="3">Phospholipase D family protein</fullName>
    </submittedName>
</protein>
<gene>
    <name evidence="3" type="ORF">EBB59_09185</name>
</gene>
<reference evidence="3 4" key="1">
    <citation type="submission" date="2018-10" db="EMBL/GenBank/DDBJ databases">
        <title>Proposal of Lysobacter pythonis sp. nov. isolated from royal pythons (Python regius).</title>
        <authorList>
            <person name="Hans-Juergen B."/>
            <person name="Huptas C."/>
            <person name="Sandra B."/>
            <person name="Igor L."/>
            <person name="Joachim S."/>
            <person name="Siegfried S."/>
            <person name="Mareike W."/>
            <person name="Peter K."/>
        </authorList>
    </citation>
    <scope>NUCLEOTIDE SEQUENCE [LARGE SCALE GENOMIC DNA]</scope>
    <source>
        <strain evidence="3 4">4284/11</strain>
    </source>
</reference>
<organism evidence="3 4">
    <name type="scientific">Solilutibacter pythonis</name>
    <dbReference type="NCBI Taxonomy" id="2483112"/>
    <lineage>
        <taxon>Bacteria</taxon>
        <taxon>Pseudomonadati</taxon>
        <taxon>Pseudomonadota</taxon>
        <taxon>Gammaproteobacteria</taxon>
        <taxon>Lysobacterales</taxon>
        <taxon>Lysobacteraceae</taxon>
        <taxon>Solilutibacter</taxon>
    </lineage>
</organism>
<dbReference type="GO" id="GO:0032049">
    <property type="term" value="P:cardiolipin biosynthetic process"/>
    <property type="evidence" value="ECO:0007669"/>
    <property type="project" value="UniProtKB-ARBA"/>
</dbReference>
<dbReference type="EMBL" id="RFLY01000012">
    <property type="protein sequence ID" value="RMH90939.1"/>
    <property type="molecule type" value="Genomic_DNA"/>
</dbReference>
<dbReference type="GO" id="GO:0030572">
    <property type="term" value="F:phosphatidyltransferase activity"/>
    <property type="evidence" value="ECO:0007669"/>
    <property type="project" value="UniProtKB-ARBA"/>
</dbReference>
<dbReference type="AlphaFoldDB" id="A0A3M2HU53"/>
<dbReference type="PROSITE" id="PS50035">
    <property type="entry name" value="PLD"/>
    <property type="match status" value="2"/>
</dbReference>
<dbReference type="RefSeq" id="WP_122101863.1">
    <property type="nucleotide sequence ID" value="NZ_RFLY01000012.1"/>
</dbReference>
<comment type="caution">
    <text evidence="3">The sequence shown here is derived from an EMBL/GenBank/DDBJ whole genome shotgun (WGS) entry which is preliminary data.</text>
</comment>
<evidence type="ECO:0000313" key="3">
    <source>
        <dbReference type="EMBL" id="RMH90939.1"/>
    </source>
</evidence>
<accession>A0A3M2HU53</accession>
<name>A0A3M2HU53_9GAMM</name>
<keyword evidence="1" id="KW-0732">Signal</keyword>
<feature type="chain" id="PRO_5018211527" evidence="1">
    <location>
        <begin position="27"/>
        <end position="629"/>
    </location>
</feature>
<dbReference type="CDD" id="cd09113">
    <property type="entry name" value="PLDc_ymdC_like_2"/>
    <property type="match status" value="1"/>
</dbReference>
<dbReference type="SUPFAM" id="SSF56024">
    <property type="entry name" value="Phospholipase D/nuclease"/>
    <property type="match status" value="2"/>
</dbReference>
<dbReference type="Gene3D" id="3.30.870.10">
    <property type="entry name" value="Endonuclease Chain A"/>
    <property type="match status" value="2"/>
</dbReference>
<dbReference type="PANTHER" id="PTHR21248:SF12">
    <property type="entry name" value="CARDIOLIPIN SYNTHASE C"/>
    <property type="match status" value="1"/>
</dbReference>
<evidence type="ECO:0000313" key="4">
    <source>
        <dbReference type="Proteomes" id="UP000275012"/>
    </source>
</evidence>
<dbReference type="Proteomes" id="UP000275012">
    <property type="component" value="Unassembled WGS sequence"/>
</dbReference>
<feature type="domain" description="PLD phosphodiesterase" evidence="2">
    <location>
        <begin position="179"/>
        <end position="206"/>
    </location>
</feature>
<dbReference type="SMART" id="SM00155">
    <property type="entry name" value="PLDc"/>
    <property type="match status" value="2"/>
</dbReference>
<dbReference type="PANTHER" id="PTHR21248">
    <property type="entry name" value="CARDIOLIPIN SYNTHASE"/>
    <property type="match status" value="1"/>
</dbReference>
<dbReference type="InterPro" id="IPR001736">
    <property type="entry name" value="PLipase_D/transphosphatidylase"/>
</dbReference>
<keyword evidence="4" id="KW-1185">Reference proteome</keyword>
<dbReference type="InterPro" id="IPR025202">
    <property type="entry name" value="PLD-like_dom"/>
</dbReference>